<dbReference type="Gene3D" id="3.40.190.10">
    <property type="entry name" value="Periplasmic binding protein-like II"/>
    <property type="match status" value="2"/>
</dbReference>
<comment type="function">
    <text evidence="7">This protein specifically binds sulfate and is involved in its transmembrane transport.</text>
</comment>
<dbReference type="GO" id="GO:0042597">
    <property type="term" value="C:periplasmic space"/>
    <property type="evidence" value="ECO:0007669"/>
    <property type="project" value="UniProtKB-SubCell"/>
</dbReference>
<evidence type="ECO:0000313" key="11">
    <source>
        <dbReference type="Proteomes" id="UP000010523"/>
    </source>
</evidence>
<evidence type="ECO:0000256" key="4">
    <source>
        <dbReference type="ARBA" id="ARBA00022729"/>
    </source>
</evidence>
<dbReference type="PANTHER" id="PTHR30368">
    <property type="entry name" value="SULFATE-BINDING PROTEIN"/>
    <property type="match status" value="1"/>
</dbReference>
<dbReference type="NCBIfam" id="TIGR00971">
    <property type="entry name" value="3a0106s03"/>
    <property type="match status" value="1"/>
</dbReference>
<comment type="similarity">
    <text evidence="2">Belongs to the prokaryotic sulfate-binding protein family.</text>
</comment>
<keyword evidence="4 9" id="KW-0732">Signal</keyword>
<dbReference type="STRING" id="997296.PB1_10994"/>
<dbReference type="PANTHER" id="PTHR30368:SF2">
    <property type="entry name" value="SULFATE-BINDING PROTEIN"/>
    <property type="match status" value="1"/>
</dbReference>
<feature type="signal peptide" evidence="9">
    <location>
        <begin position="1"/>
        <end position="23"/>
    </location>
</feature>
<comment type="subcellular location">
    <subcellularLocation>
        <location evidence="1">Periplasm</location>
    </subcellularLocation>
</comment>
<dbReference type="RefSeq" id="WP_004436284.1">
    <property type="nucleotide sequence ID" value="NZ_AFEU01000003.1"/>
</dbReference>
<dbReference type="GO" id="GO:0140104">
    <property type="term" value="F:molecular carrier activity"/>
    <property type="evidence" value="ECO:0007669"/>
    <property type="project" value="InterPro"/>
</dbReference>
<gene>
    <name evidence="10" type="ORF">PB1_10994</name>
</gene>
<accession>I3DV10</accession>
<dbReference type="PROSITE" id="PS00757">
    <property type="entry name" value="PROK_SULFATE_BIND_2"/>
    <property type="match status" value="1"/>
</dbReference>
<dbReference type="GO" id="GO:1901681">
    <property type="term" value="F:sulfur compound binding"/>
    <property type="evidence" value="ECO:0007669"/>
    <property type="project" value="InterPro"/>
</dbReference>
<evidence type="ECO:0000256" key="7">
    <source>
        <dbReference type="ARBA" id="ARBA00037097"/>
    </source>
</evidence>
<dbReference type="EMBL" id="AFEU01000003">
    <property type="protein sequence ID" value="EIJ78081.1"/>
    <property type="molecule type" value="Genomic_DNA"/>
</dbReference>
<dbReference type="AlphaFoldDB" id="I3DV10"/>
<organism evidence="10 11">
    <name type="scientific">Bacillus methanolicus PB1</name>
    <dbReference type="NCBI Taxonomy" id="997296"/>
    <lineage>
        <taxon>Bacteria</taxon>
        <taxon>Bacillati</taxon>
        <taxon>Bacillota</taxon>
        <taxon>Bacilli</taxon>
        <taxon>Bacillales</taxon>
        <taxon>Bacillaceae</taxon>
        <taxon>Bacillus</taxon>
    </lineage>
</organism>
<dbReference type="PROSITE" id="PS00401">
    <property type="entry name" value="PROK_SULFATE_BIND_1"/>
    <property type="match status" value="1"/>
</dbReference>
<evidence type="ECO:0000256" key="3">
    <source>
        <dbReference type="ARBA" id="ARBA00022448"/>
    </source>
</evidence>
<name>I3DV10_BACMT</name>
<dbReference type="InterPro" id="IPR000957">
    <property type="entry name" value="Sulphate/thiosulphate-bd_CS"/>
</dbReference>
<dbReference type="PROSITE" id="PS51257">
    <property type="entry name" value="PROKAR_LIPOPROTEIN"/>
    <property type="match status" value="1"/>
</dbReference>
<dbReference type="SUPFAM" id="SSF53850">
    <property type="entry name" value="Periplasmic binding protein-like II"/>
    <property type="match status" value="1"/>
</dbReference>
<dbReference type="PATRIC" id="fig|997296.3.peg.2310"/>
<feature type="chain" id="PRO_5038431519" description="Sulfate-binding protein" evidence="9">
    <location>
        <begin position="24"/>
        <end position="359"/>
    </location>
</feature>
<sequence>MFNAKKTLLKFFLVLTLLSILLAACSSNQTSSNEEKNEKTTEKTSSKEPVELLNVSYDPTRELYQEFNEEFIKYWKEKTGQTVTIQQSHGGSGKQGRAVVDGLEADVVTLALAYDIDMIAEARGLLDKDWQKRLDDNSTPYTSTIVFLVRKGNPKGIRDWDDLIKKDVSVITPNPKTSGGARWNYLAAWAYADKKYNGDEQKVKDFMKQLYKNVEVLDSGARGSTTTFVERGIGDVLIAWENEAFLTVNELGKDKFEILVPSISILAEPPVAVVDKIVDKKGTREVAEAYLKYLYTEKGQEIVAKNYYRPRNEKILKKYEDTFPEIELVTIDEKFGGWKKAQETHFNDGGTFDQIYEPK</sequence>
<evidence type="ECO:0000256" key="1">
    <source>
        <dbReference type="ARBA" id="ARBA00004418"/>
    </source>
</evidence>
<keyword evidence="11" id="KW-1185">Reference proteome</keyword>
<dbReference type="InterPro" id="IPR005669">
    <property type="entry name" value="Thiosulph/SO4-bd"/>
</dbReference>
<dbReference type="Proteomes" id="UP000010523">
    <property type="component" value="Unassembled WGS sequence"/>
</dbReference>
<keyword evidence="6" id="KW-0764">Sulfate transport</keyword>
<evidence type="ECO:0000256" key="6">
    <source>
        <dbReference type="ARBA" id="ARBA00023032"/>
    </source>
</evidence>
<dbReference type="NCBIfam" id="NF008106">
    <property type="entry name" value="PRK10852.1"/>
    <property type="match status" value="1"/>
</dbReference>
<dbReference type="OrthoDB" id="9802127at2"/>
<dbReference type="CDD" id="cd01005">
    <property type="entry name" value="PBP2_CysP"/>
    <property type="match status" value="1"/>
</dbReference>
<evidence type="ECO:0000313" key="10">
    <source>
        <dbReference type="EMBL" id="EIJ78081.1"/>
    </source>
</evidence>
<dbReference type="GO" id="GO:1902358">
    <property type="term" value="P:sulfate transmembrane transport"/>
    <property type="evidence" value="ECO:0007669"/>
    <property type="project" value="InterPro"/>
</dbReference>
<dbReference type="eggNOG" id="COG1613">
    <property type="taxonomic scope" value="Bacteria"/>
</dbReference>
<keyword evidence="5" id="KW-0574">Periplasm</keyword>
<dbReference type="InterPro" id="IPR034408">
    <property type="entry name" value="Sulphate/thiosulphate_BS"/>
</dbReference>
<evidence type="ECO:0000256" key="9">
    <source>
        <dbReference type="SAM" id="SignalP"/>
    </source>
</evidence>
<evidence type="ECO:0000256" key="8">
    <source>
        <dbReference type="ARBA" id="ARBA00041180"/>
    </source>
</evidence>
<keyword evidence="3" id="KW-0813">Transport</keyword>
<evidence type="ECO:0000256" key="5">
    <source>
        <dbReference type="ARBA" id="ARBA00022764"/>
    </source>
</evidence>
<evidence type="ECO:0000256" key="2">
    <source>
        <dbReference type="ARBA" id="ARBA00006099"/>
    </source>
</evidence>
<reference evidence="10 11" key="1">
    <citation type="journal article" date="2012" name="Appl. Environ. Microbiol.">
        <title>Genome Sequence of Thermotolerant Bacillus methanolicus: Features and Regulation Related to Methylotrophy and Production of L-Lysine and L-Glutamate from Methanol.</title>
        <authorList>
            <person name="Heggeset T.M."/>
            <person name="Krog A."/>
            <person name="Balzer S."/>
            <person name="Wentzel A."/>
            <person name="Ellingsen T.E."/>
            <person name="Brautaset T."/>
        </authorList>
    </citation>
    <scope>NUCLEOTIDE SEQUENCE [LARGE SCALE GENOMIC DNA]</scope>
    <source>
        <strain evidence="10 11">PB1</strain>
    </source>
</reference>
<proteinExistence type="inferred from homology"/>
<comment type="caution">
    <text evidence="10">The sequence shown here is derived from an EMBL/GenBank/DDBJ whole genome shotgun (WGS) entry which is preliminary data.</text>
</comment>
<protein>
    <recommendedName>
        <fullName evidence="8">Sulfate-binding protein</fullName>
    </recommendedName>
</protein>
<dbReference type="NCBIfam" id="NF008022">
    <property type="entry name" value="PRK10752.1"/>
    <property type="match status" value="1"/>
</dbReference>
<dbReference type="Pfam" id="PF13531">
    <property type="entry name" value="SBP_bac_11"/>
    <property type="match status" value="1"/>
</dbReference>